<evidence type="ECO:0000313" key="2">
    <source>
        <dbReference type="EMBL" id="PKW18004.1"/>
    </source>
</evidence>
<evidence type="ECO:0000259" key="1">
    <source>
        <dbReference type="PROSITE" id="PS51857"/>
    </source>
</evidence>
<proteinExistence type="predicted"/>
<dbReference type="Proteomes" id="UP000233786">
    <property type="component" value="Unassembled WGS sequence"/>
</dbReference>
<dbReference type="GO" id="GO:0003676">
    <property type="term" value="F:nucleic acid binding"/>
    <property type="evidence" value="ECO:0007669"/>
    <property type="project" value="InterPro"/>
</dbReference>
<dbReference type="Pfam" id="PF00313">
    <property type="entry name" value="CSD"/>
    <property type="match status" value="1"/>
</dbReference>
<comment type="caution">
    <text evidence="2">The sequence shown here is derived from an EMBL/GenBank/DDBJ whole genome shotgun (WGS) entry which is preliminary data.</text>
</comment>
<organism evidence="2 3">
    <name type="scientific">Saccharopolyspora spinosa</name>
    <dbReference type="NCBI Taxonomy" id="60894"/>
    <lineage>
        <taxon>Bacteria</taxon>
        <taxon>Bacillati</taxon>
        <taxon>Actinomycetota</taxon>
        <taxon>Actinomycetes</taxon>
        <taxon>Pseudonocardiales</taxon>
        <taxon>Pseudonocardiaceae</taxon>
        <taxon>Saccharopolyspora</taxon>
    </lineage>
</organism>
<dbReference type="InterPro" id="IPR012340">
    <property type="entry name" value="NA-bd_OB-fold"/>
</dbReference>
<dbReference type="EMBL" id="PJNB01000001">
    <property type="protein sequence ID" value="PKW18004.1"/>
    <property type="molecule type" value="Genomic_DNA"/>
</dbReference>
<dbReference type="PRINTS" id="PR00050">
    <property type="entry name" value="COLDSHOCK"/>
</dbReference>
<dbReference type="STRING" id="994479.GCA_000194155_03887"/>
<name>A0A2N3Y521_SACSN</name>
<dbReference type="CDD" id="cd04458">
    <property type="entry name" value="CSP_CDS"/>
    <property type="match status" value="1"/>
</dbReference>
<dbReference type="PROSITE" id="PS51857">
    <property type="entry name" value="CSD_2"/>
    <property type="match status" value="1"/>
</dbReference>
<dbReference type="SMART" id="SM00357">
    <property type="entry name" value="CSP"/>
    <property type="match status" value="1"/>
</dbReference>
<feature type="domain" description="CSD" evidence="1">
    <location>
        <begin position="1"/>
        <end position="66"/>
    </location>
</feature>
<protein>
    <submittedName>
        <fullName evidence="2">Cold shock CspA family protein</fullName>
    </submittedName>
</protein>
<dbReference type="PANTHER" id="PTHR11544">
    <property type="entry name" value="COLD SHOCK DOMAIN CONTAINING PROTEINS"/>
    <property type="match status" value="1"/>
</dbReference>
<keyword evidence="3" id="KW-1185">Reference proteome</keyword>
<dbReference type="InterPro" id="IPR002059">
    <property type="entry name" value="CSP_DNA-bd"/>
</dbReference>
<dbReference type="OrthoDB" id="4382049at2"/>
<dbReference type="InterPro" id="IPR011129">
    <property type="entry name" value="CSD"/>
</dbReference>
<reference evidence="2" key="1">
    <citation type="submission" date="2017-12" db="EMBL/GenBank/DDBJ databases">
        <title>Sequencing the genomes of 1000 Actinobacteria strains.</title>
        <authorList>
            <person name="Klenk H.-P."/>
        </authorList>
    </citation>
    <scope>NUCLEOTIDE SEQUENCE [LARGE SCALE GENOMIC DNA]</scope>
    <source>
        <strain evidence="2">DSM 44228</strain>
    </source>
</reference>
<dbReference type="AlphaFoldDB" id="A0A2N3Y521"/>
<dbReference type="InterPro" id="IPR050181">
    <property type="entry name" value="Cold_shock_domain"/>
</dbReference>
<gene>
    <name evidence="2" type="ORF">A8926_6051</name>
</gene>
<evidence type="ECO:0000313" key="3">
    <source>
        <dbReference type="Proteomes" id="UP000233786"/>
    </source>
</evidence>
<sequence length="143" mass="15822">MLTGRIVRFDEERGFGFIAQDGGSQEDVFFHIDSLSRGWSSLAIGTRVTFDVMEGQRGLKAYNLHIVDNNGGNESKHAAEAAVAPTVTATEAEEMCDVLTEDELRSEVTERLLQRLPGLTAEQIQLVREDFVALASKHGWIVE</sequence>
<dbReference type="SUPFAM" id="SSF50249">
    <property type="entry name" value="Nucleic acid-binding proteins"/>
    <property type="match status" value="1"/>
</dbReference>
<dbReference type="Gene3D" id="2.40.50.140">
    <property type="entry name" value="Nucleic acid-binding proteins"/>
    <property type="match status" value="1"/>
</dbReference>
<dbReference type="RefSeq" id="WP_010307589.1">
    <property type="nucleotide sequence ID" value="NZ_CP061007.1"/>
</dbReference>
<accession>A0A2N3Y521</accession>